<reference evidence="3 4" key="1">
    <citation type="submission" date="2020-12" db="EMBL/GenBank/DDBJ databases">
        <title>Effect of drift, selection, and recombination on the evolution of hybrid genomes in Candida yeast pathogens.</title>
        <authorList>
            <person name="Mixao V."/>
            <person name="Ksiezopolska E."/>
            <person name="Saus E."/>
            <person name="Boekhout T."/>
            <person name="Gacser A."/>
            <person name="Gabaldon T."/>
        </authorList>
    </citation>
    <scope>NUCLEOTIDE SEQUENCE [LARGE SCALE GENOMIC DNA]</scope>
    <source>
        <strain evidence="3 4">BP57</strain>
    </source>
</reference>
<dbReference type="GO" id="GO:0070823">
    <property type="term" value="C:HDA1 complex"/>
    <property type="evidence" value="ECO:0007669"/>
    <property type="project" value="InterPro"/>
</dbReference>
<proteinExistence type="predicted"/>
<dbReference type="OrthoDB" id="4034449at2759"/>
<dbReference type="Proteomes" id="UP000669133">
    <property type="component" value="Unassembled WGS sequence"/>
</dbReference>
<gene>
    <name evidence="3" type="ORF">I9W82_001293</name>
</gene>
<evidence type="ECO:0000313" key="4">
    <source>
        <dbReference type="Proteomes" id="UP000669133"/>
    </source>
</evidence>
<name>A0A8H8DD47_9ASCO</name>
<evidence type="ECO:0000313" key="3">
    <source>
        <dbReference type="EMBL" id="KAG5422198.1"/>
    </source>
</evidence>
<accession>A0A8H8DD47</accession>
<feature type="region of interest" description="Disordered" evidence="2">
    <location>
        <begin position="697"/>
        <end position="732"/>
    </location>
</feature>
<feature type="compositionally biased region" description="Basic and acidic residues" evidence="2">
    <location>
        <begin position="489"/>
        <end position="506"/>
    </location>
</feature>
<dbReference type="Pfam" id="PF11496">
    <property type="entry name" value="HDA2-3"/>
    <property type="match status" value="1"/>
</dbReference>
<comment type="caution">
    <text evidence="3">The sequence shown here is derived from an EMBL/GenBank/DDBJ whole genome shotgun (WGS) entry which is preliminary data.</text>
</comment>
<keyword evidence="1" id="KW-0175">Coiled coil</keyword>
<dbReference type="RefSeq" id="XP_067551314.1">
    <property type="nucleotide sequence ID" value="XM_067690022.1"/>
</dbReference>
<feature type="region of interest" description="Disordered" evidence="2">
    <location>
        <begin position="488"/>
        <end position="508"/>
    </location>
</feature>
<evidence type="ECO:0000256" key="1">
    <source>
        <dbReference type="SAM" id="Coils"/>
    </source>
</evidence>
<dbReference type="AlphaFoldDB" id="A0A8H8DD47"/>
<dbReference type="Gene3D" id="3.40.50.12360">
    <property type="match status" value="1"/>
</dbReference>
<evidence type="ECO:0000256" key="2">
    <source>
        <dbReference type="SAM" id="MobiDB-lite"/>
    </source>
</evidence>
<feature type="coiled-coil region" evidence="1">
    <location>
        <begin position="548"/>
        <end position="647"/>
    </location>
</feature>
<keyword evidence="4" id="KW-1185">Reference proteome</keyword>
<sequence length="732" mass="83105">MNLMDMLSVDPPSSIYGAEMDQSSTYTEGELAAKETVASLDESIVPHQNANSIVNSALNGRSSQMDTNSTGVYYIPTSLTDTQVVLIQILLHLISETLINEVKQRRKKTSIDSLLEVSSMETPMGAATAGNGFSSVNSKVKNMQLVCMCFNSLLTINNHPSLLVNHFMPKRLLLSQPTSSQALMSGKLQLFNNLIDSILDRNRATPNEFYPVLVVARNNKELELIEGLIIGKCLRYSNSGNMKLYDDKRSIEKEIEEEEDKKGVFLNLIQTPQLYNNYMNKSISSYKFIFSFDLKIDPTNPSIEFLRQKNACPIFVPIPIYSIEHLRLQIPEPSTTQFDIDMSMDLDGEIGDDRAASLTSNPTLMWKLKLLNALVVNFSKFNHEKAQNNIDSFYYDNYGVKMQFFHDNLNLHPQRINDLFTTFNDDLVMNFSDDRLLKKLNFIYEKQIFGTMELGQPLTVDNFNSQFAKLLTFKLRQMSTEMGIIQGKDNNDEKQEGYGDDNEKGIGHKRSLTTSKQLHFDEDEVTIAESYHKLRKLNSDAHIVDRKLARVESDLQKCSEKDEDLENKLTQMKSITEHTVSDSLLTTQSDQIEKLKKELQDLSQEYDKLTNETEELRSKYQEGSSEAVTESQKQMKLKEELDKLNKKMQSPGMALLPDLMHKDTLLTTQHRLDKVRNQNEFLSAFYNDQISKMVTERQSIIDSSGGGGSGYTSVGSSSRPGNRISRDSTPFA</sequence>
<dbReference type="EMBL" id="JAEOAQ010000001">
    <property type="protein sequence ID" value="KAG5422198.1"/>
    <property type="molecule type" value="Genomic_DNA"/>
</dbReference>
<protein>
    <submittedName>
        <fullName evidence="3">HDA2</fullName>
    </submittedName>
</protein>
<dbReference type="InterPro" id="IPR021006">
    <property type="entry name" value="Hda2/3"/>
</dbReference>
<dbReference type="InterPro" id="IPR038609">
    <property type="entry name" value="HDA1_su2/3_sf"/>
</dbReference>
<organism evidence="3 4">
    <name type="scientific">Candida metapsilosis</name>
    <dbReference type="NCBI Taxonomy" id="273372"/>
    <lineage>
        <taxon>Eukaryota</taxon>
        <taxon>Fungi</taxon>
        <taxon>Dikarya</taxon>
        <taxon>Ascomycota</taxon>
        <taxon>Saccharomycotina</taxon>
        <taxon>Pichiomycetes</taxon>
        <taxon>Debaryomycetaceae</taxon>
        <taxon>Candida/Lodderomyces clade</taxon>
        <taxon>Candida</taxon>
    </lineage>
</organism>
<dbReference type="GeneID" id="93649922"/>